<dbReference type="AlphaFoldDB" id="A0A7J5DS77"/>
<comment type="caution">
    <text evidence="5">The sequence shown here is derived from an EMBL/GenBank/DDBJ whole genome shotgun (WGS) entry which is preliminary data.</text>
</comment>
<evidence type="ECO:0000313" key="5">
    <source>
        <dbReference type="EMBL" id="KAB2807839.1"/>
    </source>
</evidence>
<gene>
    <name evidence="5" type="ORF">F9L07_24430</name>
</gene>
<accession>A0A7J5DS77</accession>
<keyword evidence="2 5" id="KW-0378">Hydrolase</keyword>
<dbReference type="PANTHER" id="PTHR48081:SF8">
    <property type="entry name" value="ALPHA_BETA HYDROLASE FOLD-3 DOMAIN-CONTAINING PROTEIN-RELATED"/>
    <property type="match status" value="1"/>
</dbReference>
<evidence type="ECO:0000259" key="4">
    <source>
        <dbReference type="Pfam" id="PF07859"/>
    </source>
</evidence>
<proteinExistence type="inferred from homology"/>
<dbReference type="Proteomes" id="UP000449906">
    <property type="component" value="Unassembled WGS sequence"/>
</dbReference>
<dbReference type="PANTHER" id="PTHR48081">
    <property type="entry name" value="AB HYDROLASE SUPERFAMILY PROTEIN C4A8.06C"/>
    <property type="match status" value="1"/>
</dbReference>
<dbReference type="Gene3D" id="3.40.50.1820">
    <property type="entry name" value="alpha/beta hydrolase"/>
    <property type="match status" value="1"/>
</dbReference>
<dbReference type="InterPro" id="IPR013094">
    <property type="entry name" value="AB_hydrolase_3"/>
</dbReference>
<dbReference type="InterPro" id="IPR002168">
    <property type="entry name" value="Lipase_GDXG_HIS_AS"/>
</dbReference>
<protein>
    <submittedName>
        <fullName evidence="5">Alpha/beta hydrolase</fullName>
    </submittedName>
</protein>
<dbReference type="PROSITE" id="PS01174">
    <property type="entry name" value="LIPASE_GDXG_SER"/>
    <property type="match status" value="1"/>
</dbReference>
<dbReference type="InterPro" id="IPR029058">
    <property type="entry name" value="AB_hydrolase_fold"/>
</dbReference>
<comment type="similarity">
    <text evidence="1">Belongs to the 'GDXG' lipolytic enzyme family.</text>
</comment>
<sequence>MPQPLHPLAQKLIDDSHASPRPNAHLLPVEEARANFDGDLGGLAKPEVARVEDVQIPTRDGEKIPARLFVPTDAAESLPIVVYFHGGGWLLGSIESHEAATRLLALASGAAVLSVGYRRGPESRFPTAAEDAYDAVVWAAHPGNLDGVDVRRIAVAGDSAGGNLAASAAISLRESQEVRLAHQLLVYPVTTCDLETGFDLDYEGVMLYRDEMQWHQDNYLGSPDDARDPRVSVLDAELAGLPATSVVLAECDPIRPQGALLADALRAAGVAVEVHETPGMIHGFFGLEELFPTAADAMAFAGKRLAAAFDEDGPREP</sequence>
<evidence type="ECO:0000313" key="6">
    <source>
        <dbReference type="Proteomes" id="UP000449906"/>
    </source>
</evidence>
<feature type="domain" description="Alpha/beta hydrolase fold-3" evidence="4">
    <location>
        <begin position="81"/>
        <end position="285"/>
    </location>
</feature>
<dbReference type="SUPFAM" id="SSF53474">
    <property type="entry name" value="alpha/beta-Hydrolases"/>
    <property type="match status" value="1"/>
</dbReference>
<feature type="active site" evidence="3">
    <location>
        <position position="159"/>
    </location>
</feature>
<dbReference type="Pfam" id="PF07859">
    <property type="entry name" value="Abhydrolase_3"/>
    <property type="match status" value="1"/>
</dbReference>
<organism evidence="5 6">
    <name type="scientific">Nocardioides simplex</name>
    <name type="common">Arthrobacter simplex</name>
    <dbReference type="NCBI Taxonomy" id="2045"/>
    <lineage>
        <taxon>Bacteria</taxon>
        <taxon>Bacillati</taxon>
        <taxon>Actinomycetota</taxon>
        <taxon>Actinomycetes</taxon>
        <taxon>Propionibacteriales</taxon>
        <taxon>Nocardioidaceae</taxon>
        <taxon>Pimelobacter</taxon>
    </lineage>
</organism>
<evidence type="ECO:0000256" key="1">
    <source>
        <dbReference type="ARBA" id="ARBA00010515"/>
    </source>
</evidence>
<dbReference type="InterPro" id="IPR050300">
    <property type="entry name" value="GDXG_lipolytic_enzyme"/>
</dbReference>
<reference evidence="5 6" key="1">
    <citation type="submission" date="2019-09" db="EMBL/GenBank/DDBJ databases">
        <title>Pimelobacter sp. isolated from Paulinella.</title>
        <authorList>
            <person name="Jeong S.E."/>
        </authorList>
    </citation>
    <scope>NUCLEOTIDE SEQUENCE [LARGE SCALE GENOMIC DNA]</scope>
    <source>
        <strain evidence="5 6">Pch-N</strain>
    </source>
</reference>
<dbReference type="EMBL" id="WBVM01000004">
    <property type="protein sequence ID" value="KAB2807839.1"/>
    <property type="molecule type" value="Genomic_DNA"/>
</dbReference>
<evidence type="ECO:0000256" key="2">
    <source>
        <dbReference type="ARBA" id="ARBA00022801"/>
    </source>
</evidence>
<dbReference type="GO" id="GO:0016787">
    <property type="term" value="F:hydrolase activity"/>
    <property type="evidence" value="ECO:0007669"/>
    <property type="project" value="UniProtKB-KW"/>
</dbReference>
<name>A0A7J5DS77_NOCSI</name>
<dbReference type="RefSeq" id="WP_151582320.1">
    <property type="nucleotide sequence ID" value="NZ_WBVM01000004.1"/>
</dbReference>
<dbReference type="PROSITE" id="PS01173">
    <property type="entry name" value="LIPASE_GDXG_HIS"/>
    <property type="match status" value="1"/>
</dbReference>
<evidence type="ECO:0000256" key="3">
    <source>
        <dbReference type="PROSITE-ProRule" id="PRU10038"/>
    </source>
</evidence>
<dbReference type="InterPro" id="IPR033140">
    <property type="entry name" value="Lipase_GDXG_put_SER_AS"/>
</dbReference>